<dbReference type="GO" id="GO:0032153">
    <property type="term" value="C:cell division site"/>
    <property type="evidence" value="ECO:0007669"/>
    <property type="project" value="TreeGrafter"/>
</dbReference>
<sequence>MDKTKSKKVNVEIFGDTYPFRTDGDPQELKKLAAFVDKYMQRAAKRTRSLDTRKIAVLSALELADEYFRLKKDYDELVELLEDK</sequence>
<dbReference type="GO" id="GO:0000921">
    <property type="term" value="P:septin ring assembly"/>
    <property type="evidence" value="ECO:0007669"/>
    <property type="project" value="TreeGrafter"/>
</dbReference>
<evidence type="ECO:0000256" key="8">
    <source>
        <dbReference type="ARBA" id="ARBA00026068"/>
    </source>
</evidence>
<dbReference type="AlphaFoldDB" id="A0A848B2Z7"/>
<dbReference type="Pfam" id="PF05164">
    <property type="entry name" value="ZapA"/>
    <property type="match status" value="1"/>
</dbReference>
<organism evidence="10 11">
    <name type="scientific">Selenomonas bovis</name>
    <dbReference type="NCBI Taxonomy" id="416586"/>
    <lineage>
        <taxon>Bacteria</taxon>
        <taxon>Bacillati</taxon>
        <taxon>Bacillota</taxon>
        <taxon>Negativicutes</taxon>
        <taxon>Selenomonadales</taxon>
        <taxon>Selenomonadaceae</taxon>
        <taxon>Selenomonas</taxon>
    </lineage>
</organism>
<comment type="function">
    <text evidence="7">Activator of cell division through the inhibition of FtsZ GTPase activity, therefore promoting FtsZ assembly into bundles of protofilaments necessary for the formation of the division Z ring. It is recruited early at mid-cell but it is not essential for cell division.</text>
</comment>
<dbReference type="GO" id="GO:0043093">
    <property type="term" value="P:FtsZ-dependent cytokinesis"/>
    <property type="evidence" value="ECO:0007669"/>
    <property type="project" value="TreeGrafter"/>
</dbReference>
<name>A0A848B2Z7_9FIRM</name>
<dbReference type="GO" id="GO:0005829">
    <property type="term" value="C:cytosol"/>
    <property type="evidence" value="ECO:0007669"/>
    <property type="project" value="TreeGrafter"/>
</dbReference>
<dbReference type="Proteomes" id="UP000543804">
    <property type="component" value="Unassembled WGS sequence"/>
</dbReference>
<protein>
    <recommendedName>
        <fullName evidence="2">Cell division protein ZapA</fullName>
    </recommendedName>
    <alternativeName>
        <fullName evidence="9">Z ring-associated protein ZapA</fullName>
    </alternativeName>
</protein>
<evidence type="ECO:0000256" key="3">
    <source>
        <dbReference type="ARBA" id="ARBA00022490"/>
    </source>
</evidence>
<dbReference type="PANTHER" id="PTHR34981:SF1">
    <property type="entry name" value="CELL DIVISION PROTEIN ZAPA"/>
    <property type="match status" value="1"/>
</dbReference>
<evidence type="ECO:0000256" key="7">
    <source>
        <dbReference type="ARBA" id="ARBA00024910"/>
    </source>
</evidence>
<keyword evidence="4 10" id="KW-0132">Cell division</keyword>
<dbReference type="SUPFAM" id="SSF102829">
    <property type="entry name" value="Cell division protein ZapA-like"/>
    <property type="match status" value="1"/>
</dbReference>
<accession>A0A848B2Z7</accession>
<keyword evidence="5" id="KW-0717">Septation</keyword>
<evidence type="ECO:0000313" key="10">
    <source>
        <dbReference type="EMBL" id="NMD98629.1"/>
    </source>
</evidence>
<evidence type="ECO:0000313" key="11">
    <source>
        <dbReference type="Proteomes" id="UP000543804"/>
    </source>
</evidence>
<proteinExistence type="predicted"/>
<evidence type="ECO:0000256" key="6">
    <source>
        <dbReference type="ARBA" id="ARBA00023306"/>
    </source>
</evidence>
<dbReference type="GO" id="GO:0000917">
    <property type="term" value="P:division septum assembly"/>
    <property type="evidence" value="ECO:0007669"/>
    <property type="project" value="UniProtKB-KW"/>
</dbReference>
<evidence type="ECO:0000256" key="9">
    <source>
        <dbReference type="ARBA" id="ARBA00033158"/>
    </source>
</evidence>
<dbReference type="EMBL" id="JABAFA010000008">
    <property type="protein sequence ID" value="NMD98629.1"/>
    <property type="molecule type" value="Genomic_DNA"/>
</dbReference>
<dbReference type="InterPro" id="IPR053712">
    <property type="entry name" value="Bac_CellDiv_Activator"/>
</dbReference>
<keyword evidence="3" id="KW-0963">Cytoplasm</keyword>
<dbReference type="PANTHER" id="PTHR34981">
    <property type="entry name" value="CELL DIVISION PROTEIN ZAPA"/>
    <property type="match status" value="1"/>
</dbReference>
<comment type="subunit">
    <text evidence="8">Homodimer. Interacts with FtsZ.</text>
</comment>
<dbReference type="InterPro" id="IPR007838">
    <property type="entry name" value="Cell_div_ZapA-like"/>
</dbReference>
<evidence type="ECO:0000256" key="1">
    <source>
        <dbReference type="ARBA" id="ARBA00004496"/>
    </source>
</evidence>
<evidence type="ECO:0000256" key="5">
    <source>
        <dbReference type="ARBA" id="ARBA00023210"/>
    </source>
</evidence>
<dbReference type="RefSeq" id="WP_019541495.1">
    <property type="nucleotide sequence ID" value="NZ_JABAFA010000008.1"/>
</dbReference>
<dbReference type="GO" id="GO:0030428">
    <property type="term" value="C:cell septum"/>
    <property type="evidence" value="ECO:0007669"/>
    <property type="project" value="TreeGrafter"/>
</dbReference>
<comment type="subcellular location">
    <subcellularLocation>
        <location evidence="1">Cytoplasm</location>
    </subcellularLocation>
</comment>
<gene>
    <name evidence="10" type="ORF">HF878_03910</name>
</gene>
<dbReference type="Gene3D" id="6.10.250.790">
    <property type="match status" value="1"/>
</dbReference>
<reference evidence="10 11" key="1">
    <citation type="submission" date="2020-04" db="EMBL/GenBank/DDBJ databases">
        <authorList>
            <person name="Hitch T.C.A."/>
            <person name="Wylensek D."/>
            <person name="Clavel T."/>
        </authorList>
    </citation>
    <scope>NUCLEOTIDE SEQUENCE [LARGE SCALE GENOMIC DNA]</scope>
    <source>
        <strain evidence="10 11">PG-130-P53-12</strain>
    </source>
</reference>
<dbReference type="InterPro" id="IPR036192">
    <property type="entry name" value="Cell_div_ZapA-like_sf"/>
</dbReference>
<evidence type="ECO:0000256" key="2">
    <source>
        <dbReference type="ARBA" id="ARBA00015195"/>
    </source>
</evidence>
<keyword evidence="6" id="KW-0131">Cell cycle</keyword>
<comment type="caution">
    <text evidence="10">The sequence shown here is derived from an EMBL/GenBank/DDBJ whole genome shotgun (WGS) entry which is preliminary data.</text>
</comment>
<evidence type="ECO:0000256" key="4">
    <source>
        <dbReference type="ARBA" id="ARBA00022618"/>
    </source>
</evidence>
<keyword evidence="11" id="KW-1185">Reference proteome</keyword>